<evidence type="ECO:0000256" key="2">
    <source>
        <dbReference type="SAM" id="MobiDB-lite"/>
    </source>
</evidence>
<evidence type="ECO:0000313" key="5">
    <source>
        <dbReference type="Proteomes" id="UP000311919"/>
    </source>
</evidence>
<reference evidence="4 5" key="1">
    <citation type="submission" date="2019-03" db="EMBL/GenBank/DDBJ databases">
        <title>An improved genome assembly of the fluke Schistosoma japonicum.</title>
        <authorList>
            <person name="Hu W."/>
            <person name="Luo F."/>
            <person name="Yin M."/>
            <person name="Mo X."/>
            <person name="Sun C."/>
            <person name="Wu Q."/>
            <person name="Zhu B."/>
            <person name="Xiang M."/>
            <person name="Wang J."/>
            <person name="Wang Y."/>
            <person name="Zhang T."/>
            <person name="Xu B."/>
            <person name="Zheng H."/>
            <person name="Feng Z."/>
        </authorList>
    </citation>
    <scope>NUCLEOTIDE SEQUENCE [LARGE SCALE GENOMIC DNA]</scope>
    <source>
        <strain evidence="4">HuSjv2</strain>
        <tissue evidence="4">Worms</tissue>
    </source>
</reference>
<proteinExistence type="predicted"/>
<feature type="region of interest" description="Disordered" evidence="2">
    <location>
        <begin position="812"/>
        <end position="844"/>
    </location>
</feature>
<dbReference type="PANTHER" id="PTHR23159">
    <property type="entry name" value="CENTROSOMAL PROTEIN 2"/>
    <property type="match status" value="1"/>
</dbReference>
<evidence type="ECO:0000259" key="3">
    <source>
        <dbReference type="Pfam" id="PF19012"/>
    </source>
</evidence>
<feature type="coiled-coil region" evidence="1">
    <location>
        <begin position="348"/>
        <end position="396"/>
    </location>
</feature>
<feature type="coiled-coil region" evidence="1">
    <location>
        <begin position="851"/>
        <end position="878"/>
    </location>
</feature>
<protein>
    <recommendedName>
        <fullName evidence="3">DUF5741 domain-containing protein</fullName>
    </recommendedName>
</protein>
<evidence type="ECO:0000313" key="4">
    <source>
        <dbReference type="EMBL" id="TNN10380.1"/>
    </source>
</evidence>
<evidence type="ECO:0000256" key="1">
    <source>
        <dbReference type="SAM" id="Coils"/>
    </source>
</evidence>
<dbReference type="EMBL" id="SKCS01000359">
    <property type="protein sequence ID" value="TNN10380.1"/>
    <property type="molecule type" value="Genomic_DNA"/>
</dbReference>
<organism evidence="4 5">
    <name type="scientific">Schistosoma japonicum</name>
    <name type="common">Blood fluke</name>
    <dbReference type="NCBI Taxonomy" id="6182"/>
    <lineage>
        <taxon>Eukaryota</taxon>
        <taxon>Metazoa</taxon>
        <taxon>Spiralia</taxon>
        <taxon>Lophotrochozoa</taxon>
        <taxon>Platyhelminthes</taxon>
        <taxon>Trematoda</taxon>
        <taxon>Digenea</taxon>
        <taxon>Strigeidida</taxon>
        <taxon>Schistosomatoidea</taxon>
        <taxon>Schistosomatidae</taxon>
        <taxon>Schistosoma</taxon>
    </lineage>
</organism>
<feature type="domain" description="DUF5741" evidence="3">
    <location>
        <begin position="1393"/>
        <end position="1462"/>
    </location>
</feature>
<sequence length="1853" mass="210488">MAGNPSKSNAFQVEHCHSLNNSSATGRASSLEETLAEMRRENFRLRLLLYNYERVYRQANAPQDLESSRIFAAESENILLKEALSEKDTLLNFSSKTNDQLRVQIDILKQKSEKIEDEWQRKYDILHAEFQCAQEKVRTLEMSILAKDTESAKCKNEFQSSIARLEAELAFSQHNNKRYRREIQMFRTEADDLRATLETVNKTHLSIDVEDLKPDNIHTSEQNLWNQSPQCNLKTPTTVSSLSPSFSASTGHEGDIVRIPMKDFSSLHNQIPSEESYAKLTDRLNSARHLILELGNEKLRTDKLINSMKLTHEKEILAMKDKCELIEAQLLKENQLHHDELCRKDAEIERLNNQISELIKKLDTSLSVREKLHFDLDNLNEQFIRTKRECTDLQDQLNLLRISDQKSVETVNVDKNNESNVICTPCTNCVTEYQETGSTRRLRNLYDLIHDLMRRLNDVRFTQHSVVEMINRSLATVDIEHSHDSSSLRKAVSVCGGLNRLSSNNILLSLSRADATCGGFNTLYENMNNSITNPATSSLCDHQTAESVVSTELNETVAELRSSCPKSPISCSNLKCNSAENSYADITKPLHKTQTNQKSTMKIISLHKKLFSTPQYKNQAGNFVESSLCEELKSSAQNLKKSEVSFHSFTDGIHDVSFDRMTRKPMNAGDLTMVEWEHKDIFERLTVAMSKLRDAIEECSDISSEFWDLDVKKHLSVLLTSQIDSFHSHINQPNDSIDDGGDSVDLDAKVEADKVVSQSAERSARFDSGQLPPYDPIGFISQNEEASLSQLYGSAWRHPMGISMKSLDMKNPKMFDEQSSNHTCPRSDQPSKESSNHLSNNHNCEKLPYEVRDLNNTVTSLEAENSTLKKIIADLQNKIKIYGMPNQNDRVSNEIIHIEPDSSISVAPHAMSENQRIEGLSDVLAQCQEENCKLKNECDRLRNLISPSTTKENLDIRNVELSDNSTIIHTITERLQTIVDPDCKCVNVIDLVDAASSELVQSRESITNLKDQMCRLEKYLSESVSLYDYQSLENEVDSVRQELQKVMDQTNQYKIDVQYVCDNLAPLLSLNKSSLKVLVDDVMKKLIDHQLYSNNLTNELQSVLLSVNCQVPETLDECIEMIKTNLSNCKLTIDQLKADKMCALNMIKELAPQSEGLCTLSDYIRWFIGIFNEKQCNFEDLEQNYVVIQKSLYESVQKYENLETTTGELSDKLQASQSRVESLEMELADIIKSHVPMDEYESVIMQINVVEENLCKTQSKVIEYEQEHEFIKELVESTLLKQSICLKADIEELCTNFNMYRKSLDLNSLTSNKCKICLSRTEGSNGRLVIEHTSFVNIPDNPSLMSDEIINTEYYELEDRPTKETTSPDKMMHIAPQNKIQSIDVGKPLPSFRKYNELKAAAFEIRNKLISRTQKLETALKEIERLRGVIQQDKERANSTLEEVKELRQKVLRKNQRIRDLESDVARLRACSTKFNVGSVQISDSSARLLSDPEQRRGCISRLESLGQVDQANEIDRIYGSTTASLLHCPATSSDSTENLRNQLADCTVSCDSVSVDNTHGPVSSVNNDELAIALSNECSNGSRCHNLNKLLPELHNTTMQLKELITLNLSNEDSLLDALNYIDKHASLSVSSISNSQSLVDDNHVKISSSENIGLSDQSGMKENMRTFIESIYHARVRLHYYVRKMDQLCMSFVNHCEKCSLKSQKISSNDIDKSIDLLVGIIRRLESLCNQDNLFDGHVVESIIQDCHQLLERIQYLSAEGEYISSDFSRKDSKDISQFPPEVESSRNPSDCQKLKSQVKHYRRKYHQLLYSVDAVTKNLADTTDVISSTRTRLENVAGLSPITDHSASKN</sequence>
<accession>A0A4Z2D2J8</accession>
<feature type="coiled-coil region" evidence="1">
    <location>
        <begin position="155"/>
        <end position="196"/>
    </location>
</feature>
<feature type="coiled-coil region" evidence="1">
    <location>
        <begin position="992"/>
        <end position="1049"/>
    </location>
</feature>
<feature type="region of interest" description="Disordered" evidence="2">
    <location>
        <begin position="1771"/>
        <end position="1793"/>
    </location>
</feature>
<dbReference type="PANTHER" id="PTHR23159:SF31">
    <property type="entry name" value="CENTROSOME-ASSOCIATED PROTEIN CEP250 ISOFORM X1"/>
    <property type="match status" value="1"/>
</dbReference>
<keyword evidence="1" id="KW-0175">Coiled coil</keyword>
<comment type="caution">
    <text evidence="4">The sequence shown here is derived from an EMBL/GenBank/DDBJ whole genome shotgun (WGS) entry which is preliminary data.</text>
</comment>
<gene>
    <name evidence="4" type="ORF">EWB00_005354</name>
</gene>
<keyword evidence="5" id="KW-1185">Reference proteome</keyword>
<dbReference type="Pfam" id="PF19012">
    <property type="entry name" value="DUF5741"/>
    <property type="match status" value="1"/>
</dbReference>
<dbReference type="Proteomes" id="UP000311919">
    <property type="component" value="Unassembled WGS sequence"/>
</dbReference>
<name>A0A4Z2D2J8_SCHJA</name>
<feature type="coiled-coil region" evidence="1">
    <location>
        <begin position="1406"/>
        <end position="1464"/>
    </location>
</feature>
<dbReference type="InterPro" id="IPR043979">
    <property type="entry name" value="DUF5741"/>
</dbReference>
<feature type="compositionally biased region" description="Polar residues" evidence="2">
    <location>
        <begin position="817"/>
        <end position="828"/>
    </location>
</feature>
<dbReference type="STRING" id="6182.A0A4Z2D2J8"/>
<dbReference type="OrthoDB" id="6244669at2759"/>